<comment type="catalytic activity">
    <reaction evidence="8">
        <text>L-seryl-[protein] + ATP = O-phospho-L-seryl-[protein] + ADP + H(+)</text>
        <dbReference type="Rhea" id="RHEA:17989"/>
        <dbReference type="Rhea" id="RHEA-COMP:9863"/>
        <dbReference type="Rhea" id="RHEA-COMP:11604"/>
        <dbReference type="ChEBI" id="CHEBI:15378"/>
        <dbReference type="ChEBI" id="CHEBI:29999"/>
        <dbReference type="ChEBI" id="CHEBI:30616"/>
        <dbReference type="ChEBI" id="CHEBI:83421"/>
        <dbReference type="ChEBI" id="CHEBI:456216"/>
        <dbReference type="EC" id="2.7.11.1"/>
    </reaction>
</comment>
<gene>
    <name evidence="11" type="ORF">IMG5_124500</name>
</gene>
<keyword evidence="12" id="KW-1185">Reference proteome</keyword>
<dbReference type="EC" id="2.7.11.1" evidence="1"/>
<dbReference type="OMA" id="DHKATET"/>
<dbReference type="SUPFAM" id="SSF56112">
    <property type="entry name" value="Protein kinase-like (PK-like)"/>
    <property type="match status" value="1"/>
</dbReference>
<dbReference type="InterPro" id="IPR008271">
    <property type="entry name" value="Ser/Thr_kinase_AS"/>
</dbReference>
<evidence type="ECO:0000256" key="9">
    <source>
        <dbReference type="SAM" id="Coils"/>
    </source>
</evidence>
<accession>G0QVL5</accession>
<comment type="catalytic activity">
    <reaction evidence="7">
        <text>L-threonyl-[protein] + ATP = O-phospho-L-threonyl-[protein] + ADP + H(+)</text>
        <dbReference type="Rhea" id="RHEA:46608"/>
        <dbReference type="Rhea" id="RHEA-COMP:11060"/>
        <dbReference type="Rhea" id="RHEA-COMP:11605"/>
        <dbReference type="ChEBI" id="CHEBI:15378"/>
        <dbReference type="ChEBI" id="CHEBI:30013"/>
        <dbReference type="ChEBI" id="CHEBI:30616"/>
        <dbReference type="ChEBI" id="CHEBI:61977"/>
        <dbReference type="ChEBI" id="CHEBI:456216"/>
        <dbReference type="EC" id="2.7.11.1"/>
    </reaction>
</comment>
<dbReference type="Gene3D" id="1.10.510.10">
    <property type="entry name" value="Transferase(Phosphotransferase) domain 1"/>
    <property type="match status" value="1"/>
</dbReference>
<keyword evidence="5 11" id="KW-0418">Kinase</keyword>
<evidence type="ECO:0000256" key="3">
    <source>
        <dbReference type="ARBA" id="ARBA00022679"/>
    </source>
</evidence>
<dbReference type="PANTHER" id="PTHR44899">
    <property type="entry name" value="CAMK FAMILY PROTEIN KINASE"/>
    <property type="match status" value="1"/>
</dbReference>
<organism evidence="11 12">
    <name type="scientific">Ichthyophthirius multifiliis</name>
    <name type="common">White spot disease agent</name>
    <name type="synonym">Ich</name>
    <dbReference type="NCBI Taxonomy" id="5932"/>
    <lineage>
        <taxon>Eukaryota</taxon>
        <taxon>Sar</taxon>
        <taxon>Alveolata</taxon>
        <taxon>Ciliophora</taxon>
        <taxon>Intramacronucleata</taxon>
        <taxon>Oligohymenophorea</taxon>
        <taxon>Hymenostomatida</taxon>
        <taxon>Ophryoglenina</taxon>
        <taxon>Ichthyophthirius</taxon>
    </lineage>
</organism>
<dbReference type="PROSITE" id="PS50011">
    <property type="entry name" value="PROTEIN_KINASE_DOM"/>
    <property type="match status" value="1"/>
</dbReference>
<dbReference type="PROSITE" id="PS00108">
    <property type="entry name" value="PROTEIN_KINASE_ST"/>
    <property type="match status" value="1"/>
</dbReference>
<reference evidence="11 12" key="1">
    <citation type="submission" date="2011-07" db="EMBL/GenBank/DDBJ databases">
        <authorList>
            <person name="Coyne R."/>
            <person name="Brami D."/>
            <person name="Johnson J."/>
            <person name="Hostetler J."/>
            <person name="Hannick L."/>
            <person name="Clark T."/>
            <person name="Cassidy-Hanley D."/>
            <person name="Inman J."/>
        </authorList>
    </citation>
    <scope>NUCLEOTIDE SEQUENCE [LARGE SCALE GENOMIC DNA]</scope>
    <source>
        <strain evidence="11 12">G5</strain>
    </source>
</reference>
<dbReference type="GO" id="GO:0004674">
    <property type="term" value="F:protein serine/threonine kinase activity"/>
    <property type="evidence" value="ECO:0007669"/>
    <property type="project" value="UniProtKB-KW"/>
</dbReference>
<feature type="coiled-coil region" evidence="9">
    <location>
        <begin position="289"/>
        <end position="383"/>
    </location>
</feature>
<dbReference type="GO" id="GO:0005524">
    <property type="term" value="F:ATP binding"/>
    <property type="evidence" value="ECO:0007669"/>
    <property type="project" value="UniProtKB-KW"/>
</dbReference>
<dbReference type="Pfam" id="PF00069">
    <property type="entry name" value="Pkinase"/>
    <property type="match status" value="1"/>
</dbReference>
<dbReference type="InterPro" id="IPR011009">
    <property type="entry name" value="Kinase-like_dom_sf"/>
</dbReference>
<keyword evidence="9" id="KW-0175">Coiled coil</keyword>
<feature type="domain" description="Protein kinase" evidence="10">
    <location>
        <begin position="1"/>
        <end position="231"/>
    </location>
</feature>
<dbReference type="GeneID" id="14906854"/>
<proteinExistence type="predicted"/>
<dbReference type="InterPro" id="IPR000719">
    <property type="entry name" value="Prot_kinase_dom"/>
</dbReference>
<dbReference type="InterPro" id="IPR051131">
    <property type="entry name" value="NEK_Ser/Thr_kinase_NIMA"/>
</dbReference>
<evidence type="ECO:0000256" key="6">
    <source>
        <dbReference type="ARBA" id="ARBA00022840"/>
    </source>
</evidence>
<dbReference type="Proteomes" id="UP000008983">
    <property type="component" value="Unassembled WGS sequence"/>
</dbReference>
<keyword evidence="6" id="KW-0067">ATP-binding</keyword>
<dbReference type="GO" id="GO:0106310">
    <property type="term" value="F:protein serine kinase activity"/>
    <property type="evidence" value="ECO:0007669"/>
    <property type="project" value="RHEA"/>
</dbReference>
<evidence type="ECO:0000256" key="1">
    <source>
        <dbReference type="ARBA" id="ARBA00012513"/>
    </source>
</evidence>
<keyword evidence="2" id="KW-0723">Serine/threonine-protein kinase</keyword>
<evidence type="ECO:0000313" key="11">
    <source>
        <dbReference type="EMBL" id="EGR30738.1"/>
    </source>
</evidence>
<keyword evidence="4" id="KW-0547">Nucleotide-binding</keyword>
<evidence type="ECO:0000313" key="12">
    <source>
        <dbReference type="Proteomes" id="UP000008983"/>
    </source>
</evidence>
<name>G0QVL5_ICHMU</name>
<evidence type="ECO:0000256" key="2">
    <source>
        <dbReference type="ARBA" id="ARBA00022527"/>
    </source>
</evidence>
<evidence type="ECO:0000259" key="10">
    <source>
        <dbReference type="PROSITE" id="PS50011"/>
    </source>
</evidence>
<evidence type="ECO:0000256" key="5">
    <source>
        <dbReference type="ARBA" id="ARBA00022777"/>
    </source>
</evidence>
<keyword evidence="3 11" id="KW-0808">Transferase</keyword>
<dbReference type="EMBL" id="GL983948">
    <property type="protein sequence ID" value="EGR30738.1"/>
    <property type="molecule type" value="Genomic_DNA"/>
</dbReference>
<dbReference type="InParanoid" id="G0QVL5"/>
<sequence>MQFLSTKEKENALNEVRILASLKNENIISYKHAFFDCKSQSLCIIMEYAQKGDIYNLINKMKKSKEFFSEKTIWKFAADMLKGLKCLHDKKILHRDMKCANIFISENSALKLGDMNVSKVNKRGDFAYTQTGTPYYTSPEVWQNRPYDYKSDVWSFGCVLYEIITLNPPFTAKSMEELYKKVTKGVFKSINTDLYSSDLQKFISQCLITNPKQRASVEQLIQNKNINYQSFRDIIDEIYEIKINLENDKNMLEDLYIQQKESQQYEEQYQGTISGPLLSLQNQEFLKKLEYLNDEQTKLLKQIDDLNLNKNNQDFYYAETKDQMLQQINNLEETQRQLQQEQKRLFKEYDFMCRELKGLTTQNQKVEEQIKIKEEELNKLKGKMEVPFPQCGMGIPIQRM</sequence>
<evidence type="ECO:0000256" key="8">
    <source>
        <dbReference type="ARBA" id="ARBA00048679"/>
    </source>
</evidence>
<evidence type="ECO:0000256" key="7">
    <source>
        <dbReference type="ARBA" id="ARBA00047899"/>
    </source>
</evidence>
<dbReference type="STRING" id="857967.G0QVL5"/>
<dbReference type="AlphaFoldDB" id="G0QVL5"/>
<dbReference type="OrthoDB" id="248923at2759"/>
<dbReference type="PANTHER" id="PTHR44899:SF3">
    <property type="entry name" value="SERINE_THREONINE-PROTEIN KINASE NEK1"/>
    <property type="match status" value="1"/>
</dbReference>
<protein>
    <recommendedName>
        <fullName evidence="1">non-specific serine/threonine protein kinase</fullName>
        <ecNumber evidence="1">2.7.11.1</ecNumber>
    </recommendedName>
</protein>
<evidence type="ECO:0000256" key="4">
    <source>
        <dbReference type="ARBA" id="ARBA00022741"/>
    </source>
</evidence>
<dbReference type="eggNOG" id="KOG0591">
    <property type="taxonomic scope" value="Eukaryota"/>
</dbReference>
<dbReference type="RefSeq" id="XP_004032325.1">
    <property type="nucleotide sequence ID" value="XM_004032277.1"/>
</dbReference>
<dbReference type="Gene3D" id="3.30.200.20">
    <property type="entry name" value="Phosphorylase Kinase, domain 1"/>
    <property type="match status" value="1"/>
</dbReference>
<dbReference type="SMART" id="SM00220">
    <property type="entry name" value="S_TKc"/>
    <property type="match status" value="1"/>
</dbReference>